<accession>A0ABN7XUA6</accession>
<feature type="non-terminal residue" evidence="1">
    <location>
        <position position="89"/>
    </location>
</feature>
<evidence type="ECO:0000313" key="2">
    <source>
        <dbReference type="Proteomes" id="UP000789901"/>
    </source>
</evidence>
<name>A0ABN7XUA6_GIGMA</name>
<gene>
    <name evidence="1" type="ORF">GMARGA_LOCUS46485</name>
</gene>
<evidence type="ECO:0000313" key="1">
    <source>
        <dbReference type="EMBL" id="CAG8857666.1"/>
    </source>
</evidence>
<comment type="caution">
    <text evidence="1">The sequence shown here is derived from an EMBL/GenBank/DDBJ whole genome shotgun (WGS) entry which is preliminary data.</text>
</comment>
<protein>
    <submittedName>
        <fullName evidence="1">33145_t:CDS:1</fullName>
    </submittedName>
</protein>
<sequence length="89" mass="10458">ESLNYLQLKYTIKDYNQKNYTLAYNSFKNLANEDLQNTVNKEEIQINSIAMFYIALCKLNGDGTKKDEHYTFSVIEFLENKNKFSDALK</sequence>
<dbReference type="Proteomes" id="UP000789901">
    <property type="component" value="Unassembled WGS sequence"/>
</dbReference>
<proteinExistence type="predicted"/>
<feature type="non-terminal residue" evidence="1">
    <location>
        <position position="1"/>
    </location>
</feature>
<organism evidence="1 2">
    <name type="scientific">Gigaspora margarita</name>
    <dbReference type="NCBI Taxonomy" id="4874"/>
    <lineage>
        <taxon>Eukaryota</taxon>
        <taxon>Fungi</taxon>
        <taxon>Fungi incertae sedis</taxon>
        <taxon>Mucoromycota</taxon>
        <taxon>Glomeromycotina</taxon>
        <taxon>Glomeromycetes</taxon>
        <taxon>Diversisporales</taxon>
        <taxon>Gigasporaceae</taxon>
        <taxon>Gigaspora</taxon>
    </lineage>
</organism>
<reference evidence="1 2" key="1">
    <citation type="submission" date="2021-06" db="EMBL/GenBank/DDBJ databases">
        <authorList>
            <person name="Kallberg Y."/>
            <person name="Tangrot J."/>
            <person name="Rosling A."/>
        </authorList>
    </citation>
    <scope>NUCLEOTIDE SEQUENCE [LARGE SCALE GENOMIC DNA]</scope>
    <source>
        <strain evidence="1 2">120-4 pot B 10/14</strain>
    </source>
</reference>
<keyword evidence="2" id="KW-1185">Reference proteome</keyword>
<dbReference type="EMBL" id="CAJVQB010173505">
    <property type="protein sequence ID" value="CAG8857666.1"/>
    <property type="molecule type" value="Genomic_DNA"/>
</dbReference>